<dbReference type="SUPFAM" id="SSF53613">
    <property type="entry name" value="Ribokinase-like"/>
    <property type="match status" value="1"/>
</dbReference>
<evidence type="ECO:0000259" key="4">
    <source>
        <dbReference type="Pfam" id="PF00294"/>
    </source>
</evidence>
<name>A0ABT1RDR1_9HYPH</name>
<dbReference type="Proteomes" id="UP000996601">
    <property type="component" value="Unassembled WGS sequence"/>
</dbReference>
<comment type="similarity">
    <text evidence="1">Belongs to the carbohydrate kinase PfkB family.</text>
</comment>
<keyword evidence="2" id="KW-0808">Transferase</keyword>
<dbReference type="InterPro" id="IPR050306">
    <property type="entry name" value="PfkB_Carbo_kinase"/>
</dbReference>
<evidence type="ECO:0000256" key="2">
    <source>
        <dbReference type="ARBA" id="ARBA00022679"/>
    </source>
</evidence>
<feature type="domain" description="Carbohydrate kinase PfkB" evidence="4">
    <location>
        <begin position="1"/>
        <end position="290"/>
    </location>
</feature>
<gene>
    <name evidence="5" type="ORF">GB927_024950</name>
</gene>
<proteinExistence type="inferred from homology"/>
<evidence type="ECO:0000313" key="6">
    <source>
        <dbReference type="Proteomes" id="UP000996601"/>
    </source>
</evidence>
<evidence type="ECO:0000256" key="1">
    <source>
        <dbReference type="ARBA" id="ARBA00010688"/>
    </source>
</evidence>
<sequence>MHSIVTIGDCIIDEIRFETEDPRRFAGGAGLNLAAGVAKLGLPSTLVTRVGQDRDGYYLRRYARDRAVRIINTPSVDPTGVVTSTRKNGEPSYAFGPAMFRRRILFDVAVSDALADASVVAVNSFPFDNAVQAAALAAAFQSTPRIRIVDPNPRPRLIPDIARYRQGFEALLPTASLVKLSDEDLQVLYDADWQKVASHLFELGAETLLFSHGAQGARVVERSGLAVHVPVVELPSPIVDTMGAGDATLASVIASLARNGRPQSASKWQACLSEAMVVAAATCRQAGAELVLP</sequence>
<dbReference type="PANTHER" id="PTHR43085:SF57">
    <property type="entry name" value="CARBOHYDRATE KINASE PFKB DOMAIN-CONTAINING PROTEIN"/>
    <property type="match status" value="1"/>
</dbReference>
<reference evidence="5" key="1">
    <citation type="submission" date="2021-07" db="EMBL/GenBank/DDBJ databases">
        <title>Shinella sp. nov., a novel member of the genus Shinella from water.</title>
        <authorList>
            <person name="Deng Y."/>
        </authorList>
    </citation>
    <scope>NUCLEOTIDE SEQUENCE</scope>
    <source>
        <strain evidence="5">CPCC 100929</strain>
    </source>
</reference>
<dbReference type="Gene3D" id="3.40.1190.20">
    <property type="match status" value="1"/>
</dbReference>
<dbReference type="EMBL" id="WHSB02000012">
    <property type="protein sequence ID" value="MCQ4633314.1"/>
    <property type="molecule type" value="Genomic_DNA"/>
</dbReference>
<dbReference type="RefSeq" id="WP_256119953.1">
    <property type="nucleotide sequence ID" value="NZ_WHSB02000012.1"/>
</dbReference>
<keyword evidence="6" id="KW-1185">Reference proteome</keyword>
<protein>
    <recommendedName>
        <fullName evidence="4">Carbohydrate kinase PfkB domain-containing protein</fullName>
    </recommendedName>
</protein>
<keyword evidence="3" id="KW-0418">Kinase</keyword>
<comment type="caution">
    <text evidence="5">The sequence shown here is derived from an EMBL/GenBank/DDBJ whole genome shotgun (WGS) entry which is preliminary data.</text>
</comment>
<dbReference type="InterPro" id="IPR011611">
    <property type="entry name" value="PfkB_dom"/>
</dbReference>
<accession>A0ABT1RDR1</accession>
<dbReference type="InterPro" id="IPR029056">
    <property type="entry name" value="Ribokinase-like"/>
</dbReference>
<evidence type="ECO:0000313" key="5">
    <source>
        <dbReference type="EMBL" id="MCQ4633314.1"/>
    </source>
</evidence>
<organism evidence="5 6">
    <name type="scientific">Shinella lacus</name>
    <dbReference type="NCBI Taxonomy" id="2654216"/>
    <lineage>
        <taxon>Bacteria</taxon>
        <taxon>Pseudomonadati</taxon>
        <taxon>Pseudomonadota</taxon>
        <taxon>Alphaproteobacteria</taxon>
        <taxon>Hyphomicrobiales</taxon>
        <taxon>Rhizobiaceae</taxon>
        <taxon>Shinella</taxon>
    </lineage>
</organism>
<evidence type="ECO:0000256" key="3">
    <source>
        <dbReference type="ARBA" id="ARBA00022777"/>
    </source>
</evidence>
<dbReference type="PANTHER" id="PTHR43085">
    <property type="entry name" value="HEXOKINASE FAMILY MEMBER"/>
    <property type="match status" value="1"/>
</dbReference>
<dbReference type="Pfam" id="PF00294">
    <property type="entry name" value="PfkB"/>
    <property type="match status" value="1"/>
</dbReference>